<dbReference type="Gene3D" id="3.80.10.10">
    <property type="entry name" value="Ribonuclease Inhibitor"/>
    <property type="match status" value="1"/>
</dbReference>
<dbReference type="KEGG" id="tut:107371147"/>
<reference evidence="3" key="1">
    <citation type="submission" date="2011-08" db="EMBL/GenBank/DDBJ databases">
        <authorList>
            <person name="Rombauts S."/>
        </authorList>
    </citation>
    <scope>NUCLEOTIDE SEQUENCE</scope>
    <source>
        <strain evidence="3">London</strain>
    </source>
</reference>
<dbReference type="EMBL" id="CAEY01000784">
    <property type="status" value="NOT_ANNOTATED_CDS"/>
    <property type="molecule type" value="Genomic_DNA"/>
</dbReference>
<organism evidence="2 3">
    <name type="scientific">Tetranychus urticae</name>
    <name type="common">Two-spotted spider mite</name>
    <dbReference type="NCBI Taxonomy" id="32264"/>
    <lineage>
        <taxon>Eukaryota</taxon>
        <taxon>Metazoa</taxon>
        <taxon>Ecdysozoa</taxon>
        <taxon>Arthropoda</taxon>
        <taxon>Chelicerata</taxon>
        <taxon>Arachnida</taxon>
        <taxon>Acari</taxon>
        <taxon>Acariformes</taxon>
        <taxon>Trombidiformes</taxon>
        <taxon>Prostigmata</taxon>
        <taxon>Eleutherengona</taxon>
        <taxon>Raphignathae</taxon>
        <taxon>Tetranychoidea</taxon>
        <taxon>Tetranychidae</taxon>
        <taxon>Tetranychus</taxon>
    </lineage>
</organism>
<gene>
    <name evidence="2" type="primary">107371147</name>
</gene>
<dbReference type="PANTHER" id="PTHR16134">
    <property type="entry name" value="F-BOX/TPR REPEAT PROTEIN POF3"/>
    <property type="match status" value="1"/>
</dbReference>
<dbReference type="PANTHER" id="PTHR16134:SF119">
    <property type="entry name" value="AT02038P-RELATED"/>
    <property type="match status" value="1"/>
</dbReference>
<dbReference type="SMART" id="SM00256">
    <property type="entry name" value="FBOX"/>
    <property type="match status" value="1"/>
</dbReference>
<reference evidence="2" key="2">
    <citation type="submission" date="2015-06" db="UniProtKB">
        <authorList>
            <consortium name="EnsemblMetazoa"/>
        </authorList>
    </citation>
    <scope>IDENTIFICATION</scope>
</reference>
<dbReference type="EnsemblMetazoa" id="tetur02g02430.1">
    <property type="protein sequence ID" value="tetur02g02430.1"/>
    <property type="gene ID" value="tetur02g02430"/>
</dbReference>
<dbReference type="Gene3D" id="1.20.1280.50">
    <property type="match status" value="1"/>
</dbReference>
<protein>
    <recommendedName>
        <fullName evidence="1">F-box domain-containing protein</fullName>
    </recommendedName>
</protein>
<dbReference type="HOGENOM" id="CLU_804934_0_0_1"/>
<keyword evidence="3" id="KW-1185">Reference proteome</keyword>
<evidence type="ECO:0000313" key="3">
    <source>
        <dbReference type="Proteomes" id="UP000015104"/>
    </source>
</evidence>
<proteinExistence type="predicted"/>
<evidence type="ECO:0000259" key="1">
    <source>
        <dbReference type="SMART" id="SM00256"/>
    </source>
</evidence>
<sequence>METLADQLDSSLSQMTYSLLDLNDDCLHHIFSYIVNIRERLRLRRVCKRFAQIITSGLKTDYICLSTVNLLYPSELIDLTKKFSIKFEKSDIFNAVHKVYELHNEIFNFTHDDTQGFLDLPTGSLFFVVKFIMKSRYTRRSNDQTYYRNWAMTLIEYDLAEFKWILMRCPQLKILHVHGLHLDGYDLKYIPKTLEHLHLINTTIALHDFGDFLSTHGEKLQTLVYSRHTVIPLDSDRIIISQIEHHCPNLETLGLQLSYRSLTNFGSFKNLRNLTIEGCGRPKSFYETVLRSCPNLSECKFTFKTPPSKELLSQWYTEFPNLKKVQVELEETHVLAICPPPPSSF</sequence>
<dbReference type="OrthoDB" id="6492012at2759"/>
<dbReference type="Pfam" id="PF00646">
    <property type="entry name" value="F-box"/>
    <property type="match status" value="1"/>
</dbReference>
<dbReference type="SUPFAM" id="SSF81383">
    <property type="entry name" value="F-box domain"/>
    <property type="match status" value="1"/>
</dbReference>
<dbReference type="OMA" id="WILMRCP"/>
<dbReference type="Proteomes" id="UP000015104">
    <property type="component" value="Unassembled WGS sequence"/>
</dbReference>
<dbReference type="AlphaFoldDB" id="T1JUW6"/>
<accession>T1JUW6</accession>
<evidence type="ECO:0000313" key="2">
    <source>
        <dbReference type="EnsemblMetazoa" id="tetur02g02430.1"/>
    </source>
</evidence>
<dbReference type="InterPro" id="IPR001810">
    <property type="entry name" value="F-box_dom"/>
</dbReference>
<name>T1JUW6_TETUR</name>
<dbReference type="InterPro" id="IPR036047">
    <property type="entry name" value="F-box-like_dom_sf"/>
</dbReference>
<dbReference type="InterPro" id="IPR032675">
    <property type="entry name" value="LRR_dom_sf"/>
</dbReference>
<feature type="domain" description="F-box" evidence="1">
    <location>
        <begin position="22"/>
        <end position="62"/>
    </location>
</feature>
<dbReference type="SUPFAM" id="SSF52047">
    <property type="entry name" value="RNI-like"/>
    <property type="match status" value="1"/>
</dbReference>